<evidence type="ECO:0000313" key="1">
    <source>
        <dbReference type="EMBL" id="JAH53307.1"/>
    </source>
</evidence>
<proteinExistence type="predicted"/>
<reference evidence="1" key="2">
    <citation type="journal article" date="2015" name="Fish Shellfish Immunol.">
        <title>Early steps in the European eel (Anguilla anguilla)-Vibrio vulnificus interaction in the gills: Role of the RtxA13 toxin.</title>
        <authorList>
            <person name="Callol A."/>
            <person name="Pajuelo D."/>
            <person name="Ebbesson L."/>
            <person name="Teles M."/>
            <person name="MacKenzie S."/>
            <person name="Amaro C."/>
        </authorList>
    </citation>
    <scope>NUCLEOTIDE SEQUENCE</scope>
</reference>
<reference evidence="1" key="1">
    <citation type="submission" date="2014-11" db="EMBL/GenBank/DDBJ databases">
        <authorList>
            <person name="Amaro Gonzalez C."/>
        </authorList>
    </citation>
    <scope>NUCLEOTIDE SEQUENCE</scope>
</reference>
<organism evidence="1">
    <name type="scientific">Anguilla anguilla</name>
    <name type="common">European freshwater eel</name>
    <name type="synonym">Muraena anguilla</name>
    <dbReference type="NCBI Taxonomy" id="7936"/>
    <lineage>
        <taxon>Eukaryota</taxon>
        <taxon>Metazoa</taxon>
        <taxon>Chordata</taxon>
        <taxon>Craniata</taxon>
        <taxon>Vertebrata</taxon>
        <taxon>Euteleostomi</taxon>
        <taxon>Actinopterygii</taxon>
        <taxon>Neopterygii</taxon>
        <taxon>Teleostei</taxon>
        <taxon>Anguilliformes</taxon>
        <taxon>Anguillidae</taxon>
        <taxon>Anguilla</taxon>
    </lineage>
</organism>
<protein>
    <submittedName>
        <fullName evidence="1">Uncharacterized protein</fullName>
    </submittedName>
</protein>
<name>A0A0E9TIN9_ANGAN</name>
<dbReference type="AlphaFoldDB" id="A0A0E9TIN9"/>
<dbReference type="EMBL" id="GBXM01055270">
    <property type="protein sequence ID" value="JAH53307.1"/>
    <property type="molecule type" value="Transcribed_RNA"/>
</dbReference>
<accession>A0A0E9TIN9</accession>
<sequence>MAQPDLFSVVCCLYLQRIHKSSLNLKLNVFDSQRVSQVKREIQNPVKLKAFFPEVITMIS</sequence>